<evidence type="ECO:0000313" key="1">
    <source>
        <dbReference type="EMBL" id="MST81547.1"/>
    </source>
</evidence>
<name>A0A7X2TMV4_9FIRM</name>
<proteinExistence type="predicted"/>
<dbReference type="RefSeq" id="WP_154457346.1">
    <property type="nucleotide sequence ID" value="NZ_VUMV01000002.1"/>
</dbReference>
<dbReference type="AlphaFoldDB" id="A0A7X2TMV4"/>
<reference evidence="1 2" key="1">
    <citation type="submission" date="2019-08" db="EMBL/GenBank/DDBJ databases">
        <title>In-depth cultivation of the pig gut microbiome towards novel bacterial diversity and tailored functional studies.</title>
        <authorList>
            <person name="Wylensek D."/>
            <person name="Hitch T.C.A."/>
            <person name="Clavel T."/>
        </authorList>
    </citation>
    <scope>NUCLEOTIDE SEQUENCE [LARGE SCALE GENOMIC DNA]</scope>
    <source>
        <strain evidence="1 2">Oil+RF-744-WCA-WT-13</strain>
    </source>
</reference>
<dbReference type="Proteomes" id="UP000466864">
    <property type="component" value="Unassembled WGS sequence"/>
</dbReference>
<gene>
    <name evidence="1" type="ORF">FYJ60_04390</name>
</gene>
<protein>
    <submittedName>
        <fullName evidence="1">Uncharacterized protein</fullName>
    </submittedName>
</protein>
<sequence length="85" mass="10099">MSAITKKAEVFKEELKKNYIGCRTCKHRPEIDDDGDVVPPKMNEPVNYSFEDYKCPFVCDDSYYNRMPDDDFYCSYWEGEQDETD</sequence>
<dbReference type="EMBL" id="VUMV01000002">
    <property type="protein sequence ID" value="MST81547.1"/>
    <property type="molecule type" value="Genomic_DNA"/>
</dbReference>
<accession>A0A7X2TMV4</accession>
<keyword evidence="2" id="KW-1185">Reference proteome</keyword>
<evidence type="ECO:0000313" key="2">
    <source>
        <dbReference type="Proteomes" id="UP000466864"/>
    </source>
</evidence>
<comment type="caution">
    <text evidence="1">The sequence shown here is derived from an EMBL/GenBank/DDBJ whole genome shotgun (WGS) entry which is preliminary data.</text>
</comment>
<organism evidence="1 2">
    <name type="scientific">Bilifractor porci</name>
    <dbReference type="NCBI Taxonomy" id="2606636"/>
    <lineage>
        <taxon>Bacteria</taxon>
        <taxon>Bacillati</taxon>
        <taxon>Bacillota</taxon>
        <taxon>Clostridia</taxon>
        <taxon>Lachnospirales</taxon>
        <taxon>Lachnospiraceae</taxon>
        <taxon>Bilifractor</taxon>
    </lineage>
</organism>